<feature type="compositionally biased region" description="Polar residues" evidence="1">
    <location>
        <begin position="556"/>
        <end position="586"/>
    </location>
</feature>
<feature type="compositionally biased region" description="Polar residues" evidence="1">
    <location>
        <begin position="491"/>
        <end position="503"/>
    </location>
</feature>
<feature type="compositionally biased region" description="Polar residues" evidence="1">
    <location>
        <begin position="209"/>
        <end position="219"/>
    </location>
</feature>
<accession>A0A6A5XAJ7</accession>
<evidence type="ECO:0000313" key="3">
    <source>
        <dbReference type="Proteomes" id="UP000799778"/>
    </source>
</evidence>
<feature type="compositionally biased region" description="Basic and acidic residues" evidence="1">
    <location>
        <begin position="539"/>
        <end position="554"/>
    </location>
</feature>
<feature type="compositionally biased region" description="Low complexity" evidence="1">
    <location>
        <begin position="171"/>
        <end position="195"/>
    </location>
</feature>
<dbReference type="OrthoDB" id="5431222at2759"/>
<gene>
    <name evidence="2" type="ORF">BU24DRAFT_67808</name>
</gene>
<dbReference type="GeneID" id="54291924"/>
<reference evidence="2" key="1">
    <citation type="journal article" date="2020" name="Stud. Mycol.">
        <title>101 Dothideomycetes genomes: a test case for predicting lifestyles and emergence of pathogens.</title>
        <authorList>
            <person name="Haridas S."/>
            <person name="Albert R."/>
            <person name="Binder M."/>
            <person name="Bloem J."/>
            <person name="Labutti K."/>
            <person name="Salamov A."/>
            <person name="Andreopoulos B."/>
            <person name="Baker S."/>
            <person name="Barry K."/>
            <person name="Bills G."/>
            <person name="Bluhm B."/>
            <person name="Cannon C."/>
            <person name="Castanera R."/>
            <person name="Culley D."/>
            <person name="Daum C."/>
            <person name="Ezra D."/>
            <person name="Gonzalez J."/>
            <person name="Henrissat B."/>
            <person name="Kuo A."/>
            <person name="Liang C."/>
            <person name="Lipzen A."/>
            <person name="Lutzoni F."/>
            <person name="Magnuson J."/>
            <person name="Mondo S."/>
            <person name="Nolan M."/>
            <person name="Ohm R."/>
            <person name="Pangilinan J."/>
            <person name="Park H.-J."/>
            <person name="Ramirez L."/>
            <person name="Alfaro M."/>
            <person name="Sun H."/>
            <person name="Tritt A."/>
            <person name="Yoshinaga Y."/>
            <person name="Zwiers L.-H."/>
            <person name="Turgeon B."/>
            <person name="Goodwin S."/>
            <person name="Spatafora J."/>
            <person name="Crous P."/>
            <person name="Grigoriev I."/>
        </authorList>
    </citation>
    <scope>NUCLEOTIDE SEQUENCE</scope>
    <source>
        <strain evidence="2">CBS 175.79</strain>
    </source>
</reference>
<feature type="compositionally biased region" description="Polar residues" evidence="1">
    <location>
        <begin position="126"/>
        <end position="169"/>
    </location>
</feature>
<feature type="compositionally biased region" description="Low complexity" evidence="1">
    <location>
        <begin position="20"/>
        <end position="42"/>
    </location>
</feature>
<feature type="compositionally biased region" description="Polar residues" evidence="1">
    <location>
        <begin position="243"/>
        <end position="270"/>
    </location>
</feature>
<feature type="compositionally biased region" description="Basic and acidic residues" evidence="1">
    <location>
        <begin position="600"/>
        <end position="609"/>
    </location>
</feature>
<organism evidence="2 3">
    <name type="scientific">Aaosphaeria arxii CBS 175.79</name>
    <dbReference type="NCBI Taxonomy" id="1450172"/>
    <lineage>
        <taxon>Eukaryota</taxon>
        <taxon>Fungi</taxon>
        <taxon>Dikarya</taxon>
        <taxon>Ascomycota</taxon>
        <taxon>Pezizomycotina</taxon>
        <taxon>Dothideomycetes</taxon>
        <taxon>Pleosporomycetidae</taxon>
        <taxon>Pleosporales</taxon>
        <taxon>Pleosporales incertae sedis</taxon>
        <taxon>Aaosphaeria</taxon>
    </lineage>
</organism>
<keyword evidence="3" id="KW-1185">Reference proteome</keyword>
<evidence type="ECO:0000256" key="1">
    <source>
        <dbReference type="SAM" id="MobiDB-lite"/>
    </source>
</evidence>
<evidence type="ECO:0000313" key="2">
    <source>
        <dbReference type="EMBL" id="KAF2009940.1"/>
    </source>
</evidence>
<feature type="region of interest" description="Disordered" evidence="1">
    <location>
        <begin position="1"/>
        <end position="273"/>
    </location>
</feature>
<dbReference type="Proteomes" id="UP000799778">
    <property type="component" value="Unassembled WGS sequence"/>
</dbReference>
<proteinExistence type="predicted"/>
<dbReference type="AlphaFoldDB" id="A0A6A5XAJ7"/>
<sequence length="624" mass="68807">MSWSGPSTGVAPYQTHPYAQGQPYQPHSHPHHGQPSNHGQHPMQFQHGPPQYRPSERRPPKKKGNPVITKYPPPPGYRGPNQPQRSYGSRHQNQFQQPQQSYGHINGTPPLPPPPGHPYQGYPPSNHISGPSYHSQSSGPQQNYSQHSAYPQSVAPQVQSHQNSQQGYPTQGYPHGYSYQGSQGYSPSQNGYSGYAHQSGSQPPYGAHQNWNNNNQVSYGQGPHDQFNAYGNQAAPAKRKDSQTATTLVTSQPNTSHSSPVQAQPTSGSNEENEKPQLYLAWDDWDFDFDGAIWPKSNEPVDPSLSLGVIIWRPAKQVTRALPATFEEAEEQALKPPAEKLDNGESVSIYFTIENSHEAFLNIRQTDYWNEIKDDPVFVVFPDSKDMKLITVDACIAQCDRMDEALDEGTSGNDEIMQDSTWNVMDNLEQMLTSRGSQSKPRLAMQSESLRSQKQEDILAMLGVTGSPKPITDEHKAFPFPLVQNSTIVSEETSQISPSQQAVVKTEHTALPAPPSATPSSDQGHPQRLGNSGPGAAESVHEHPNGSARLERSDVTLASSNSSDSPQIEGSKSSAAASQTVRNDTPISRKRSYESDTNDEGIRQQDETFKRKRRSPIDAAYGRR</sequence>
<name>A0A6A5XAJ7_9PLEO</name>
<dbReference type="EMBL" id="ML978077">
    <property type="protein sequence ID" value="KAF2009940.1"/>
    <property type="molecule type" value="Genomic_DNA"/>
</dbReference>
<feature type="compositionally biased region" description="Polar residues" evidence="1">
    <location>
        <begin position="86"/>
        <end position="103"/>
    </location>
</feature>
<feature type="region of interest" description="Disordered" evidence="1">
    <location>
        <begin position="491"/>
        <end position="624"/>
    </location>
</feature>
<protein>
    <submittedName>
        <fullName evidence="2">Uncharacterized protein</fullName>
    </submittedName>
</protein>
<dbReference type="RefSeq" id="XP_033378279.1">
    <property type="nucleotide sequence ID" value="XM_033534527.1"/>
</dbReference>